<evidence type="ECO:0000313" key="5">
    <source>
        <dbReference type="Proteomes" id="UP000448292"/>
    </source>
</evidence>
<dbReference type="EMBL" id="QMIE01000001">
    <property type="protein sequence ID" value="TVM19736.1"/>
    <property type="molecule type" value="Genomic_DNA"/>
</dbReference>
<dbReference type="PANTHER" id="PTHR30163:SF9">
    <property type="entry name" value="MEMBRANE-BOUND LYTIC MUREIN TRANSGLYCOSYLASE B"/>
    <property type="match status" value="1"/>
</dbReference>
<dbReference type="InterPro" id="IPR002477">
    <property type="entry name" value="Peptidoglycan-bd-like"/>
</dbReference>
<keyword evidence="5" id="KW-1185">Reference proteome</keyword>
<dbReference type="InterPro" id="IPR031304">
    <property type="entry name" value="SLT_2"/>
</dbReference>
<dbReference type="Pfam" id="PF01471">
    <property type="entry name" value="PG_binding_1"/>
    <property type="match status" value="1"/>
</dbReference>
<proteinExistence type="predicted"/>
<comment type="caution">
    <text evidence="4">The sequence shown here is derived from an EMBL/GenBank/DDBJ whole genome shotgun (WGS) entry which is preliminary data.</text>
</comment>
<dbReference type="SUPFAM" id="SSF53955">
    <property type="entry name" value="Lysozyme-like"/>
    <property type="match status" value="1"/>
</dbReference>
<keyword evidence="1" id="KW-1133">Transmembrane helix</keyword>
<name>A0A7M3MJP7_9BACT</name>
<dbReference type="Pfam" id="PF13406">
    <property type="entry name" value="SLT_2"/>
    <property type="match status" value="1"/>
</dbReference>
<evidence type="ECO:0000313" key="4">
    <source>
        <dbReference type="EMBL" id="TVM19736.1"/>
    </source>
</evidence>
<dbReference type="AlphaFoldDB" id="A0A7M3MJP7"/>
<dbReference type="Gene3D" id="1.10.530.10">
    <property type="match status" value="1"/>
</dbReference>
<evidence type="ECO:0000259" key="3">
    <source>
        <dbReference type="Pfam" id="PF13406"/>
    </source>
</evidence>
<dbReference type="OrthoDB" id="9772911at2"/>
<dbReference type="CDD" id="cd13399">
    <property type="entry name" value="Slt35-like"/>
    <property type="match status" value="1"/>
</dbReference>
<sequence>MHGIQFPDPATRQGSMTTDIFAPDACRFFRLFAIRSTAPYCAVLFFWVFFILSGPFAQAQELPPQWRPLVARLAAEGLDQRIVSALFVESSVAYDPEPMARKMEELYAIRFGTKLTRNVQTHLVRLGYLDDDIDGKVGPKTRNAVRLFELVRGMEITGRVNEALLAVLSQETRPMPPGTTLPEEEDRDIVYRTVLTPERLAEARAFYNAHRGTLAEVHRRYGVPPEIAVGIVTVETRCGLYLGEKSAFATLASMAASRDLDILGALIAREQPSAEARRWLLNRMREKADWAQKELVAMFQYAGLNRLDPQHMPGSVYGAIGVCQFMPSNALEFGVDGDGDGVVDLFATEDALMSLGNFLSQHGWKRGGNSIQAQRKALYRYNYSKVYVNTVLAVAERLRGAGTDK</sequence>
<accession>A0A7M3MJP7</accession>
<dbReference type="Proteomes" id="UP000448292">
    <property type="component" value="Unassembled WGS sequence"/>
</dbReference>
<keyword evidence="1" id="KW-0472">Membrane</keyword>
<evidence type="ECO:0000256" key="1">
    <source>
        <dbReference type="SAM" id="Phobius"/>
    </source>
</evidence>
<evidence type="ECO:0000259" key="2">
    <source>
        <dbReference type="Pfam" id="PF01471"/>
    </source>
</evidence>
<dbReference type="GO" id="GO:0009253">
    <property type="term" value="P:peptidoglycan catabolic process"/>
    <property type="evidence" value="ECO:0007669"/>
    <property type="project" value="TreeGrafter"/>
</dbReference>
<dbReference type="GO" id="GO:0008933">
    <property type="term" value="F:peptidoglycan lytic transglycosylase activity"/>
    <property type="evidence" value="ECO:0007669"/>
    <property type="project" value="TreeGrafter"/>
</dbReference>
<dbReference type="InterPro" id="IPR036366">
    <property type="entry name" value="PGBDSf"/>
</dbReference>
<keyword evidence="1" id="KW-0812">Transmembrane</keyword>
<protein>
    <submittedName>
        <fullName evidence="4">Peptidoglycan-binding protein</fullName>
    </submittedName>
</protein>
<reference evidence="4 5" key="1">
    <citation type="submission" date="2018-06" db="EMBL/GenBank/DDBJ databases">
        <title>Complete genome of Desulfovibrio indonesiensis P37SLT.</title>
        <authorList>
            <person name="Crispim J.S."/>
            <person name="Vidigal P.M.P."/>
            <person name="Silva L.C.F."/>
            <person name="Laguardia C.N."/>
            <person name="Araujo L.C."/>
            <person name="Dias R.S."/>
            <person name="Sousa M.P."/>
            <person name="Paula S.O."/>
            <person name="Silva C."/>
        </authorList>
    </citation>
    <scope>NUCLEOTIDE SEQUENCE [LARGE SCALE GENOMIC DNA]</scope>
    <source>
        <strain evidence="4 5">P37SLT</strain>
    </source>
</reference>
<feature type="domain" description="Peptidoglycan binding-like" evidence="2">
    <location>
        <begin position="117"/>
        <end position="168"/>
    </location>
</feature>
<dbReference type="Gene3D" id="1.10.8.350">
    <property type="entry name" value="Bacterial muramidase"/>
    <property type="match status" value="1"/>
</dbReference>
<dbReference type="InterPro" id="IPR043426">
    <property type="entry name" value="MltB-like"/>
</dbReference>
<dbReference type="Gene3D" id="1.10.101.10">
    <property type="entry name" value="PGBD-like superfamily/PGBD"/>
    <property type="match status" value="1"/>
</dbReference>
<dbReference type="SUPFAM" id="SSF47090">
    <property type="entry name" value="PGBD-like"/>
    <property type="match status" value="1"/>
</dbReference>
<gene>
    <name evidence="4" type="ORF">DPQ33_00420</name>
</gene>
<organism evidence="4 5">
    <name type="scientific">Oceanidesulfovibrio indonesiensis</name>
    <dbReference type="NCBI Taxonomy" id="54767"/>
    <lineage>
        <taxon>Bacteria</taxon>
        <taxon>Pseudomonadati</taxon>
        <taxon>Thermodesulfobacteriota</taxon>
        <taxon>Desulfovibrionia</taxon>
        <taxon>Desulfovibrionales</taxon>
        <taxon>Desulfovibrionaceae</taxon>
        <taxon>Oceanidesulfovibrio</taxon>
    </lineage>
</organism>
<feature type="domain" description="Transglycosylase SLT" evidence="3">
    <location>
        <begin position="191"/>
        <end position="369"/>
    </location>
</feature>
<feature type="transmembrane region" description="Helical" evidence="1">
    <location>
        <begin position="37"/>
        <end position="57"/>
    </location>
</feature>
<dbReference type="PANTHER" id="PTHR30163">
    <property type="entry name" value="MEMBRANE-BOUND LYTIC MUREIN TRANSGLYCOSYLASE B"/>
    <property type="match status" value="1"/>
</dbReference>
<dbReference type="InterPro" id="IPR023346">
    <property type="entry name" value="Lysozyme-like_dom_sf"/>
</dbReference>
<dbReference type="InterPro" id="IPR036365">
    <property type="entry name" value="PGBD-like_sf"/>
</dbReference>